<gene>
    <name evidence="8" type="primary">murJ</name>
    <name evidence="10" type="ORF">UY81_C0052G0004</name>
</gene>
<comment type="subcellular location">
    <subcellularLocation>
        <location evidence="1 8">Cell membrane</location>
        <topology evidence="1 8">Multi-pass membrane protein</topology>
    </subcellularLocation>
</comment>
<evidence type="ECO:0000256" key="2">
    <source>
        <dbReference type="ARBA" id="ARBA00022475"/>
    </source>
</evidence>
<reference evidence="10 11" key="1">
    <citation type="journal article" date="2015" name="Nature">
        <title>rRNA introns, odd ribosomes, and small enigmatic genomes across a large radiation of phyla.</title>
        <authorList>
            <person name="Brown C.T."/>
            <person name="Hug L.A."/>
            <person name="Thomas B.C."/>
            <person name="Sharon I."/>
            <person name="Castelle C.J."/>
            <person name="Singh A."/>
            <person name="Wilkins M.J."/>
            <person name="Williams K.H."/>
            <person name="Banfield J.F."/>
        </authorList>
    </citation>
    <scope>NUCLEOTIDE SEQUENCE [LARGE SCALE GENOMIC DNA]</scope>
</reference>
<evidence type="ECO:0000256" key="1">
    <source>
        <dbReference type="ARBA" id="ARBA00004651"/>
    </source>
</evidence>
<comment type="caution">
    <text evidence="10">The sequence shown here is derived from an EMBL/GenBank/DDBJ whole genome shotgun (WGS) entry which is preliminary data.</text>
</comment>
<feature type="transmembrane region" description="Helical" evidence="8">
    <location>
        <begin position="165"/>
        <end position="188"/>
    </location>
</feature>
<keyword evidence="4 8" id="KW-0133">Cell shape</keyword>
<dbReference type="InterPro" id="IPR051050">
    <property type="entry name" value="Lipid_II_flippase_MurJ/MviN"/>
</dbReference>
<feature type="transmembrane region" description="Helical" evidence="8">
    <location>
        <begin position="99"/>
        <end position="119"/>
    </location>
</feature>
<evidence type="ECO:0000256" key="4">
    <source>
        <dbReference type="ARBA" id="ARBA00022960"/>
    </source>
</evidence>
<evidence type="ECO:0000256" key="6">
    <source>
        <dbReference type="ARBA" id="ARBA00022989"/>
    </source>
</evidence>
<keyword evidence="7 8" id="KW-0472">Membrane</keyword>
<keyword evidence="8 9" id="KW-0961">Cell wall biogenesis/degradation</keyword>
<feature type="transmembrane region" description="Helical" evidence="8">
    <location>
        <begin position="448"/>
        <end position="467"/>
    </location>
</feature>
<evidence type="ECO:0000256" key="8">
    <source>
        <dbReference type="HAMAP-Rule" id="MF_02078"/>
    </source>
</evidence>
<dbReference type="Proteomes" id="UP000034290">
    <property type="component" value="Unassembled WGS sequence"/>
</dbReference>
<evidence type="ECO:0000256" key="7">
    <source>
        <dbReference type="ARBA" id="ARBA00023136"/>
    </source>
</evidence>
<feature type="transmembrane region" description="Helical" evidence="8">
    <location>
        <begin position="12"/>
        <end position="33"/>
    </location>
</feature>
<comment type="function">
    <text evidence="8 9">Involved in peptidoglycan biosynthesis. Transports lipid-linked peptidoglycan precursors from the inner to the outer leaflet of the cytoplasmic membrane.</text>
</comment>
<keyword evidence="5 8" id="KW-0573">Peptidoglycan synthesis</keyword>
<protein>
    <recommendedName>
        <fullName evidence="8">Probable lipid II flippase MurJ</fullName>
    </recommendedName>
</protein>
<dbReference type="GO" id="GO:0008360">
    <property type="term" value="P:regulation of cell shape"/>
    <property type="evidence" value="ECO:0007669"/>
    <property type="project" value="UniProtKB-UniRule"/>
</dbReference>
<dbReference type="HAMAP" id="MF_02078">
    <property type="entry name" value="MurJ_MviN"/>
    <property type="match status" value="1"/>
</dbReference>
<feature type="transmembrane region" description="Helical" evidence="8">
    <location>
        <begin position="413"/>
        <end position="436"/>
    </location>
</feature>
<dbReference type="UniPathway" id="UPA00219"/>
<evidence type="ECO:0000256" key="3">
    <source>
        <dbReference type="ARBA" id="ARBA00022692"/>
    </source>
</evidence>
<evidence type="ECO:0000313" key="10">
    <source>
        <dbReference type="EMBL" id="KKW35134.1"/>
    </source>
</evidence>
<dbReference type="InterPro" id="IPR004268">
    <property type="entry name" value="MurJ"/>
</dbReference>
<feature type="transmembrane region" description="Helical" evidence="8">
    <location>
        <begin position="238"/>
        <end position="259"/>
    </location>
</feature>
<feature type="transmembrane region" description="Helical" evidence="8">
    <location>
        <begin position="479"/>
        <end position="503"/>
    </location>
</feature>
<feature type="transmembrane region" description="Helical" evidence="8">
    <location>
        <begin position="139"/>
        <end position="158"/>
    </location>
</feature>
<keyword evidence="6 8" id="KW-1133">Transmembrane helix</keyword>
<dbReference type="EMBL" id="LCRM01000052">
    <property type="protein sequence ID" value="KKW35134.1"/>
    <property type="molecule type" value="Genomic_DNA"/>
</dbReference>
<feature type="transmembrane region" description="Helical" evidence="8">
    <location>
        <begin position="60"/>
        <end position="79"/>
    </location>
</feature>
<dbReference type="PIRSF" id="PIRSF002869">
    <property type="entry name" value="MviN"/>
    <property type="match status" value="1"/>
</dbReference>
<dbReference type="GO" id="GO:0015648">
    <property type="term" value="F:lipid-linked peptidoglycan transporter activity"/>
    <property type="evidence" value="ECO:0007669"/>
    <property type="project" value="UniProtKB-UniRule"/>
</dbReference>
<feature type="transmembrane region" description="Helical" evidence="8">
    <location>
        <begin position="194"/>
        <end position="217"/>
    </location>
</feature>
<dbReference type="GO" id="GO:0005886">
    <property type="term" value="C:plasma membrane"/>
    <property type="evidence" value="ECO:0007669"/>
    <property type="project" value="UniProtKB-SubCell"/>
</dbReference>
<name>A0A0G2AQW8_9BACT</name>
<feature type="transmembrane region" description="Helical" evidence="8">
    <location>
        <begin position="354"/>
        <end position="376"/>
    </location>
</feature>
<dbReference type="GO" id="GO:0009252">
    <property type="term" value="P:peptidoglycan biosynthetic process"/>
    <property type="evidence" value="ECO:0007669"/>
    <property type="project" value="UniProtKB-UniRule"/>
</dbReference>
<comment type="similarity">
    <text evidence="8 9">Belongs to the MurJ/MviN family.</text>
</comment>
<accession>A0A0G2AQW8</accession>
<evidence type="ECO:0000313" key="11">
    <source>
        <dbReference type="Proteomes" id="UP000034290"/>
    </source>
</evidence>
<dbReference type="Pfam" id="PF03023">
    <property type="entry name" value="MurJ"/>
    <property type="match status" value="1"/>
</dbReference>
<dbReference type="AlphaFoldDB" id="A0A0G2AQW8"/>
<comment type="pathway">
    <text evidence="8">Cell wall biogenesis; peptidoglycan biosynthesis.</text>
</comment>
<organism evidence="10 11">
    <name type="scientific">Candidatus Giovannonibacteria bacterium GW2011_GWA2_53_7</name>
    <dbReference type="NCBI Taxonomy" id="1618650"/>
    <lineage>
        <taxon>Bacteria</taxon>
        <taxon>Candidatus Giovannoniibacteriota</taxon>
    </lineage>
</organism>
<dbReference type="NCBIfam" id="TIGR01695">
    <property type="entry name" value="murJ_mviN"/>
    <property type="match status" value="1"/>
</dbReference>
<dbReference type="GO" id="GO:0034204">
    <property type="term" value="P:lipid translocation"/>
    <property type="evidence" value="ECO:0007669"/>
    <property type="project" value="TreeGrafter"/>
</dbReference>
<proteinExistence type="inferred from homology"/>
<sequence>MKLSQFREWGGTVAGGAVIVAVFSVVSRVFGLVRDRLLASHFGAGQITDAYYAAFRLPDFVFQTLVLGALASAFIPVFVQAYHRNREDGFRMANGLTTVLFVTMGVLAAIMAIFAPLLVRVVAPGYAGEQQALTVAMTRVMLMAVVLFAVSNVASGVLQGLRRFVAFSAAPVVYNLGLILGIVALVPWLGPIGLAWGVVVGAMAHLIVQVIAAWRAGWQIKWLWVWQDKDMRQVWRLMLPRTLGLAAGQVNQVVITIIASTLAAGSLSQLTWADNLQNVPTNVFGLPLAIASFPVLAQATASNDTASFIDTVRSNMRHILFLVMPVAALLVVLRAHVVRVVLGAGHFDWSDTYYTAQIVGIFSVALVANSAIALLARAFYAQQNTRTPVRWAIGGVIINVALALLLAPKFGVLGVAIATSMAAAFQAIGLSVALHLRTHIINRALLRTIGLTLMNAIVASLVARLVLEIGQPLLALRTVWGVLGQGLAAGGVGIAVYLALGLLTDSQDVALLRAYWQRYSQPLRRMIRRP</sequence>
<feature type="transmembrane region" description="Helical" evidence="8">
    <location>
        <begin position="279"/>
        <end position="297"/>
    </location>
</feature>
<keyword evidence="3 8" id="KW-0812">Transmembrane</keyword>
<evidence type="ECO:0000256" key="9">
    <source>
        <dbReference type="PIRNR" id="PIRNR002869"/>
    </source>
</evidence>
<feature type="transmembrane region" description="Helical" evidence="8">
    <location>
        <begin position="318"/>
        <end position="342"/>
    </location>
</feature>
<dbReference type="PANTHER" id="PTHR47019">
    <property type="entry name" value="LIPID II FLIPPASE MURJ"/>
    <property type="match status" value="1"/>
</dbReference>
<dbReference type="GO" id="GO:0071555">
    <property type="term" value="P:cell wall organization"/>
    <property type="evidence" value="ECO:0007669"/>
    <property type="project" value="UniProtKB-UniRule"/>
</dbReference>
<feature type="transmembrane region" description="Helical" evidence="8">
    <location>
        <begin position="388"/>
        <end position="407"/>
    </location>
</feature>
<evidence type="ECO:0000256" key="5">
    <source>
        <dbReference type="ARBA" id="ARBA00022984"/>
    </source>
</evidence>
<keyword evidence="8 9" id="KW-0813">Transport</keyword>
<keyword evidence="2 8" id="KW-1003">Cell membrane</keyword>
<dbReference type="PRINTS" id="PR01806">
    <property type="entry name" value="VIRFACTRMVIN"/>
</dbReference>
<dbReference type="PANTHER" id="PTHR47019:SF1">
    <property type="entry name" value="LIPID II FLIPPASE MURJ"/>
    <property type="match status" value="1"/>
</dbReference>
<dbReference type="CDD" id="cd13123">
    <property type="entry name" value="MATE_MurJ_like"/>
    <property type="match status" value="1"/>
</dbReference>